<dbReference type="SUPFAM" id="SSF53474">
    <property type="entry name" value="alpha/beta-Hydrolases"/>
    <property type="match status" value="1"/>
</dbReference>
<dbReference type="GO" id="GO:0009279">
    <property type="term" value="C:cell outer membrane"/>
    <property type="evidence" value="ECO:0007669"/>
    <property type="project" value="TreeGrafter"/>
</dbReference>
<evidence type="ECO:0000259" key="6">
    <source>
        <dbReference type="Pfam" id="PF01095"/>
    </source>
</evidence>
<dbReference type="GO" id="GO:0042545">
    <property type="term" value="P:cell wall modification"/>
    <property type="evidence" value="ECO:0007669"/>
    <property type="project" value="UniProtKB-UniRule"/>
</dbReference>
<evidence type="ECO:0000313" key="9">
    <source>
        <dbReference type="Proteomes" id="UP000289821"/>
    </source>
</evidence>
<evidence type="ECO:0000256" key="3">
    <source>
        <dbReference type="ARBA" id="ARBA00023085"/>
    </source>
</evidence>
<evidence type="ECO:0000256" key="4">
    <source>
        <dbReference type="PROSITE-ProRule" id="PRU10040"/>
    </source>
</evidence>
<evidence type="ECO:0000259" key="7">
    <source>
        <dbReference type="Pfam" id="PF20434"/>
    </source>
</evidence>
<dbReference type="InterPro" id="IPR049492">
    <property type="entry name" value="BD-FAE-like_dom"/>
</dbReference>
<dbReference type="InterPro" id="IPR033131">
    <property type="entry name" value="Pectinesterase_Asp_AS"/>
</dbReference>
<keyword evidence="2 5" id="KW-0378">Hydrolase</keyword>
<proteinExistence type="inferred from homology"/>
<dbReference type="Proteomes" id="UP000289821">
    <property type="component" value="Unassembled WGS sequence"/>
</dbReference>
<dbReference type="InterPro" id="IPR029058">
    <property type="entry name" value="AB_hydrolase_fold"/>
</dbReference>
<dbReference type="PANTHER" id="PTHR31321">
    <property type="entry name" value="ACYL-COA THIOESTER HYDROLASE YBHC-RELATED"/>
    <property type="match status" value="1"/>
</dbReference>
<accession>A0A4Q0NXE2</accession>
<feature type="active site" evidence="4">
    <location>
        <position position="486"/>
    </location>
</feature>
<dbReference type="Gene3D" id="3.40.50.1820">
    <property type="entry name" value="alpha/beta hydrolase"/>
    <property type="match status" value="1"/>
</dbReference>
<comment type="catalytic activity">
    <reaction evidence="5">
        <text>[(1-&gt;4)-alpha-D-galacturonosyl methyl ester](n) + n H2O = [(1-&gt;4)-alpha-D-galacturonosyl](n) + n methanol + n H(+)</text>
        <dbReference type="Rhea" id="RHEA:22380"/>
        <dbReference type="Rhea" id="RHEA-COMP:14570"/>
        <dbReference type="Rhea" id="RHEA-COMP:14573"/>
        <dbReference type="ChEBI" id="CHEBI:15377"/>
        <dbReference type="ChEBI" id="CHEBI:15378"/>
        <dbReference type="ChEBI" id="CHEBI:17790"/>
        <dbReference type="ChEBI" id="CHEBI:140522"/>
        <dbReference type="ChEBI" id="CHEBI:140523"/>
        <dbReference type="EC" id="3.1.1.11"/>
    </reaction>
</comment>
<dbReference type="SUPFAM" id="SSF51126">
    <property type="entry name" value="Pectin lyase-like"/>
    <property type="match status" value="1"/>
</dbReference>
<dbReference type="Pfam" id="PF20434">
    <property type="entry name" value="BD-FAE"/>
    <property type="match status" value="1"/>
</dbReference>
<dbReference type="UniPathway" id="UPA00545">
    <property type="reaction ID" value="UER00823"/>
</dbReference>
<dbReference type="GO" id="GO:0045490">
    <property type="term" value="P:pectin catabolic process"/>
    <property type="evidence" value="ECO:0007669"/>
    <property type="project" value="UniProtKB-UniRule"/>
</dbReference>
<evidence type="ECO:0000256" key="1">
    <source>
        <dbReference type="ARBA" id="ARBA00008891"/>
    </source>
</evidence>
<dbReference type="PROSITE" id="PS00503">
    <property type="entry name" value="PECTINESTERASE_2"/>
    <property type="match status" value="1"/>
</dbReference>
<dbReference type="PROSITE" id="PS00800">
    <property type="entry name" value="PECTINESTERASE_1"/>
    <property type="match status" value="1"/>
</dbReference>
<sequence>MFKTKIMSRFAHTIFILSFLLGGVCLAQKKTINKIEYSIATIYEKLKADYPFIKPIEELKTGDFDKNEDIIYKSIDGKDLKADVYFPKNVLKKKPAVLLVFGGGWMSGSKENVRPLAQYFANNGYVAVTANYRLSTDAVYPAAVLDLKAAVRWMRQHAHRYNIDSNKIAILGNSAGAQLATLVGVTGGSSVYNSENFKISDSIQAIINVDGIVSFNHPESEEGEVAAKWLNGSKYQNPKNWKEASPLNYADTNTPPTLFINSTQPRFHAGRDDMISILNQNHIYNELHTIPDTPHSFWLMQPWFNKTAQYILAFLDRIFKAEDAKVYREIKVALDGSGDFNSIQKAIASTRDLGPAYVKIYVKNGIYKEKIEVPAWKRKIALIGESRDGVILVNDDYSGKVDSVSGTVHNTFTSYTLKVEGLDFYAENLTIQNTWCDRGQAVALHTAGDRSIFNNCRILGCQDTVYTAGEDNRVLFENCYIEGTTDFIFGQATAFFEDCEIKSLTNSYVTAASTPAMQDYGYVFLNCKLTAAAGVNQAYLGRPWRPYAKTVFINSVLGAHILPEGWEVWDGDAMFPHKERTVFYAEYKSKGAGANAEKRVWWSHQLYEEEVNLYTKDLVLGGQDNWKPELVSLILNEWYEDF</sequence>
<dbReference type="GO" id="GO:0030599">
    <property type="term" value="F:pectinesterase activity"/>
    <property type="evidence" value="ECO:0007669"/>
    <property type="project" value="UniProtKB-UniRule"/>
</dbReference>
<feature type="domain" description="Pectinesterase catalytic" evidence="6">
    <location>
        <begin position="330"/>
        <end position="618"/>
    </location>
</feature>
<protein>
    <recommendedName>
        <fullName evidence="5">Pectinesterase</fullName>
        <ecNumber evidence="5">3.1.1.11</ecNumber>
    </recommendedName>
</protein>
<name>A0A4Q0NXE2_9FLAO</name>
<keyword evidence="9" id="KW-1185">Reference proteome</keyword>
<evidence type="ECO:0000256" key="5">
    <source>
        <dbReference type="RuleBase" id="RU000589"/>
    </source>
</evidence>
<dbReference type="InterPro" id="IPR011050">
    <property type="entry name" value="Pectin_lyase_fold/virulence"/>
</dbReference>
<gene>
    <name evidence="8" type="ORF">DSM04_10254</name>
</gene>
<evidence type="ECO:0000256" key="2">
    <source>
        <dbReference type="ARBA" id="ARBA00022801"/>
    </source>
</evidence>
<dbReference type="PANTHER" id="PTHR31321:SF57">
    <property type="entry name" value="PECTINESTERASE 53-RELATED"/>
    <property type="match status" value="1"/>
</dbReference>
<keyword evidence="3 5" id="KW-0063">Aspartyl esterase</keyword>
<comment type="caution">
    <text evidence="8">The sequence shown here is derived from an EMBL/GenBank/DDBJ whole genome shotgun (WGS) entry which is preliminary data.</text>
</comment>
<dbReference type="InterPro" id="IPR012334">
    <property type="entry name" value="Pectin_lyas_fold"/>
</dbReference>
<dbReference type="EC" id="3.1.1.11" evidence="5"/>
<dbReference type="InterPro" id="IPR000070">
    <property type="entry name" value="Pectinesterase_cat"/>
</dbReference>
<comment type="similarity">
    <text evidence="1">Belongs to the pectinesterase family.</text>
</comment>
<dbReference type="Gene3D" id="2.160.20.10">
    <property type="entry name" value="Single-stranded right-handed beta-helix, Pectin lyase-like"/>
    <property type="match status" value="1"/>
</dbReference>
<reference evidence="8 9" key="1">
    <citation type="submission" date="2018-07" db="EMBL/GenBank/DDBJ databases">
        <title>Leeuwenhoekiella genomics.</title>
        <authorList>
            <person name="Tahon G."/>
            <person name="Willems A."/>
        </authorList>
    </citation>
    <scope>NUCLEOTIDE SEQUENCE [LARGE SCALE GENOMIC DNA]</scope>
    <source>
        <strain evidence="8 9">R-50232</strain>
    </source>
</reference>
<feature type="domain" description="BD-FAE-like" evidence="7">
    <location>
        <begin position="83"/>
        <end position="263"/>
    </location>
</feature>
<evidence type="ECO:0000313" key="8">
    <source>
        <dbReference type="EMBL" id="RXG16481.1"/>
    </source>
</evidence>
<dbReference type="InterPro" id="IPR018040">
    <property type="entry name" value="Pectinesterase_Tyr_AS"/>
</dbReference>
<dbReference type="EMBL" id="QOVI01000002">
    <property type="protein sequence ID" value="RXG16481.1"/>
    <property type="molecule type" value="Genomic_DNA"/>
</dbReference>
<dbReference type="AlphaFoldDB" id="A0A4Q0NXE2"/>
<dbReference type="Pfam" id="PF01095">
    <property type="entry name" value="Pectinesterase"/>
    <property type="match status" value="1"/>
</dbReference>
<organism evidence="8 9">
    <name type="scientific">Leeuwenhoekiella aestuarii</name>
    <dbReference type="NCBI Taxonomy" id="2249426"/>
    <lineage>
        <taxon>Bacteria</taxon>
        <taxon>Pseudomonadati</taxon>
        <taxon>Bacteroidota</taxon>
        <taxon>Flavobacteriia</taxon>
        <taxon>Flavobacteriales</taxon>
        <taxon>Flavobacteriaceae</taxon>
        <taxon>Leeuwenhoekiella</taxon>
    </lineage>
</organism>
<comment type="pathway">
    <text evidence="5">Glycan metabolism; pectin degradation; 2-dehydro-3-deoxy-D-gluconate from pectin: step 1/5.</text>
</comment>